<proteinExistence type="predicted"/>
<evidence type="ECO:0000313" key="1">
    <source>
        <dbReference type="EMBL" id="KKN24920.1"/>
    </source>
</evidence>
<protein>
    <submittedName>
        <fullName evidence="1">Uncharacterized protein</fullName>
    </submittedName>
</protein>
<dbReference type="AlphaFoldDB" id="A0A0F9NZK0"/>
<gene>
    <name evidence="1" type="ORF">LCGC14_0890100</name>
</gene>
<organism evidence="1">
    <name type="scientific">marine sediment metagenome</name>
    <dbReference type="NCBI Taxonomy" id="412755"/>
    <lineage>
        <taxon>unclassified sequences</taxon>
        <taxon>metagenomes</taxon>
        <taxon>ecological metagenomes</taxon>
    </lineage>
</organism>
<name>A0A0F9NZK0_9ZZZZ</name>
<comment type="caution">
    <text evidence="1">The sequence shown here is derived from an EMBL/GenBank/DDBJ whole genome shotgun (WGS) entry which is preliminary data.</text>
</comment>
<reference evidence="1" key="1">
    <citation type="journal article" date="2015" name="Nature">
        <title>Complex archaea that bridge the gap between prokaryotes and eukaryotes.</title>
        <authorList>
            <person name="Spang A."/>
            <person name="Saw J.H."/>
            <person name="Jorgensen S.L."/>
            <person name="Zaremba-Niedzwiedzka K."/>
            <person name="Martijn J."/>
            <person name="Lind A.E."/>
            <person name="van Eijk R."/>
            <person name="Schleper C."/>
            <person name="Guy L."/>
            <person name="Ettema T.J."/>
        </authorList>
    </citation>
    <scope>NUCLEOTIDE SEQUENCE</scope>
</reference>
<sequence>MQLRTLESVVEVFGDKSLRTYLKIYSYLTRHGLKTSDLIDHYDRIEEQTEVDVGKGKIELEEMRKAWEAVVPLCPSCGGYLNPPRHICKKKGPENVKGYTCLWHCEKGDCIYEKYTYENAGEEMKRLMEKGREEQCR</sequence>
<accession>A0A0F9NZK0</accession>
<dbReference type="EMBL" id="LAZR01002846">
    <property type="protein sequence ID" value="KKN24920.1"/>
    <property type="molecule type" value="Genomic_DNA"/>
</dbReference>